<evidence type="ECO:0000313" key="3">
    <source>
        <dbReference type="Proteomes" id="UP000593567"/>
    </source>
</evidence>
<accession>A0A7J7JVX7</accession>
<dbReference type="EMBL" id="VXIV02001811">
    <property type="protein sequence ID" value="KAF6029488.1"/>
    <property type="molecule type" value="Genomic_DNA"/>
</dbReference>
<sequence>MASRGESRRQQSKSKVGYESESGQSSEESSDSQPIEREHLENSALVVDLMNGSSNLPDSDVNLQTDCGMKITAAEWTSFFERPDNAGKYSRKSEEPSANIPRHLFNESVMKQRDPRCE</sequence>
<reference evidence="2" key="1">
    <citation type="submission" date="2020-06" db="EMBL/GenBank/DDBJ databases">
        <title>Draft genome of Bugula neritina, a colonial animal packing powerful symbionts and potential medicines.</title>
        <authorList>
            <person name="Rayko M."/>
        </authorList>
    </citation>
    <scope>NUCLEOTIDE SEQUENCE [LARGE SCALE GENOMIC DNA]</scope>
    <source>
        <strain evidence="2">Kwan_BN1</strain>
    </source>
</reference>
<gene>
    <name evidence="2" type="ORF">EB796_012175</name>
</gene>
<keyword evidence="3" id="KW-1185">Reference proteome</keyword>
<organism evidence="2 3">
    <name type="scientific">Bugula neritina</name>
    <name type="common">Brown bryozoan</name>
    <name type="synonym">Sertularia neritina</name>
    <dbReference type="NCBI Taxonomy" id="10212"/>
    <lineage>
        <taxon>Eukaryota</taxon>
        <taxon>Metazoa</taxon>
        <taxon>Spiralia</taxon>
        <taxon>Lophotrochozoa</taxon>
        <taxon>Bryozoa</taxon>
        <taxon>Gymnolaemata</taxon>
        <taxon>Cheilostomatida</taxon>
        <taxon>Flustrina</taxon>
        <taxon>Buguloidea</taxon>
        <taxon>Bugulidae</taxon>
        <taxon>Bugula</taxon>
    </lineage>
</organism>
<proteinExistence type="predicted"/>
<feature type="region of interest" description="Disordered" evidence="1">
    <location>
        <begin position="83"/>
        <end position="118"/>
    </location>
</feature>
<evidence type="ECO:0000256" key="1">
    <source>
        <dbReference type="SAM" id="MobiDB-lite"/>
    </source>
</evidence>
<protein>
    <submittedName>
        <fullName evidence="2">Uncharacterized protein</fullName>
    </submittedName>
</protein>
<dbReference type="AlphaFoldDB" id="A0A7J7JVX7"/>
<name>A0A7J7JVX7_BUGNE</name>
<comment type="caution">
    <text evidence="2">The sequence shown here is derived from an EMBL/GenBank/DDBJ whole genome shotgun (WGS) entry which is preliminary data.</text>
</comment>
<feature type="compositionally biased region" description="Basic and acidic residues" evidence="1">
    <location>
        <begin position="83"/>
        <end position="95"/>
    </location>
</feature>
<feature type="region of interest" description="Disordered" evidence="1">
    <location>
        <begin position="1"/>
        <end position="41"/>
    </location>
</feature>
<evidence type="ECO:0000313" key="2">
    <source>
        <dbReference type="EMBL" id="KAF6029488.1"/>
    </source>
</evidence>
<dbReference type="Proteomes" id="UP000593567">
    <property type="component" value="Unassembled WGS sequence"/>
</dbReference>